<accession>A0A841DC41</accession>
<reference evidence="2 3" key="1">
    <citation type="submission" date="2020-08" db="EMBL/GenBank/DDBJ databases">
        <title>Genomic Encyclopedia of Type Strains, Phase III (KMG-III): the genomes of soil and plant-associated and newly described type strains.</title>
        <authorList>
            <person name="Whitman W."/>
        </authorList>
    </citation>
    <scope>NUCLEOTIDE SEQUENCE [LARGE SCALE GENOMIC DNA]</scope>
    <source>
        <strain evidence="2 3">CECT 3303</strain>
    </source>
</reference>
<protein>
    <recommendedName>
        <fullName evidence="1">MEDS domain-containing protein</fullName>
    </recommendedName>
</protein>
<evidence type="ECO:0000313" key="2">
    <source>
        <dbReference type="EMBL" id="MBB5966373.1"/>
    </source>
</evidence>
<sequence length="279" mass="29748">MSIQAGDHIGAVFADGDEFVATTLSLAEQGLREHARVLVLPDPGLVETVRLRLAEHGGAMRSALSEHRLQVLDVRRAQLRTGCFDPERLRAMYASAAGRSVADGFSGLWISVDMGWARPGVVDSAALAAFEAGTNTLFTGRRLTAVCQYGTRTFSPAEITRVRRAHPADLNGARFRHRLAGDGRGLALSGDADWSNQTAWEALTASLPDGDAFIDITGMTFMGVRAMAQLGQVAAARPHGMAIVATPGQSAYLRLIGVDRVAVLVSAREEAHETGLSRS</sequence>
<feature type="domain" description="MEDS" evidence="1">
    <location>
        <begin position="7"/>
        <end position="167"/>
    </location>
</feature>
<evidence type="ECO:0000259" key="1">
    <source>
        <dbReference type="Pfam" id="PF14417"/>
    </source>
</evidence>
<dbReference type="Pfam" id="PF14417">
    <property type="entry name" value="MEDS"/>
    <property type="match status" value="1"/>
</dbReference>
<organism evidence="2 3">
    <name type="scientific">Planomonospora venezuelensis</name>
    <dbReference type="NCBI Taxonomy" id="1999"/>
    <lineage>
        <taxon>Bacteria</taxon>
        <taxon>Bacillati</taxon>
        <taxon>Actinomycetota</taxon>
        <taxon>Actinomycetes</taxon>
        <taxon>Streptosporangiales</taxon>
        <taxon>Streptosporangiaceae</taxon>
        <taxon>Planomonospora</taxon>
    </lineage>
</organism>
<proteinExistence type="predicted"/>
<keyword evidence="3" id="KW-1185">Reference proteome</keyword>
<dbReference type="InterPro" id="IPR025847">
    <property type="entry name" value="MEDS_domain"/>
</dbReference>
<name>A0A841DC41_PLAVE</name>
<comment type="caution">
    <text evidence="2">The sequence shown here is derived from an EMBL/GenBank/DDBJ whole genome shotgun (WGS) entry which is preliminary data.</text>
</comment>
<dbReference type="Proteomes" id="UP000562352">
    <property type="component" value="Unassembled WGS sequence"/>
</dbReference>
<evidence type="ECO:0000313" key="3">
    <source>
        <dbReference type="Proteomes" id="UP000562352"/>
    </source>
</evidence>
<dbReference type="AlphaFoldDB" id="A0A841DC41"/>
<gene>
    <name evidence="2" type="ORF">FHS22_005664</name>
</gene>
<dbReference type="RefSeq" id="WP_184946442.1">
    <property type="nucleotide sequence ID" value="NZ_BAAAWZ010000001.1"/>
</dbReference>
<dbReference type="EMBL" id="JACHJJ010000023">
    <property type="protein sequence ID" value="MBB5966373.1"/>
    <property type="molecule type" value="Genomic_DNA"/>
</dbReference>